<feature type="domain" description="Alpha/beta hydrolase fold-3" evidence="4">
    <location>
        <begin position="74"/>
        <end position="275"/>
    </location>
</feature>
<evidence type="ECO:0000259" key="4">
    <source>
        <dbReference type="Pfam" id="PF07859"/>
    </source>
</evidence>
<dbReference type="InterPro" id="IPR002168">
    <property type="entry name" value="Lipase_GDXG_HIS_AS"/>
</dbReference>
<dbReference type="GO" id="GO:0004806">
    <property type="term" value="F:triacylglycerol lipase activity"/>
    <property type="evidence" value="ECO:0007669"/>
    <property type="project" value="TreeGrafter"/>
</dbReference>
<dbReference type="PANTHER" id="PTHR48081">
    <property type="entry name" value="AB HYDROLASE SUPERFAMILY PROTEIN C4A8.06C"/>
    <property type="match status" value="1"/>
</dbReference>
<accession>A0A1G9W7K2</accession>
<dbReference type="InterPro" id="IPR050300">
    <property type="entry name" value="GDXG_lipolytic_enzyme"/>
</dbReference>
<evidence type="ECO:0000256" key="3">
    <source>
        <dbReference type="PROSITE-ProRule" id="PRU10038"/>
    </source>
</evidence>
<gene>
    <name evidence="5" type="ORF">SAMN05216259_101543</name>
</gene>
<dbReference type="SUPFAM" id="SSF53474">
    <property type="entry name" value="alpha/beta-Hydrolases"/>
    <property type="match status" value="1"/>
</dbReference>
<evidence type="ECO:0000313" key="5">
    <source>
        <dbReference type="EMBL" id="SDM80502.1"/>
    </source>
</evidence>
<dbReference type="InterPro" id="IPR033140">
    <property type="entry name" value="Lipase_GDXG_put_SER_AS"/>
</dbReference>
<dbReference type="STRING" id="310781.SAMN05216259_101543"/>
<sequence length="304" mass="32273">MPSPRSDALRVTLRSMADRMHANPGMDLPTLRDMMDELQAQSAEPTAVTYEEVETGGRPALWCNPLDSATDRVILYLHGGAFVANSKDTHRKVAAHLAKATGCRALVLDYRLAPENPFPAQLDDSVAAYRQLLHVGVEPGHIAVAGDSAGGGLATSTVLKLREDRAALPAGIVAISPWYDMEAKGETFDTNAAHDAFTTRPTTLALAAMFLGRNGSAIDPLANPLYADATGLPPVYLACGGYEALRADAERFASLAADAGVDVTLEVSDGMQHIYPLMAGRAPEADLTIANIARWLRPKLGLSG</sequence>
<evidence type="ECO:0000256" key="2">
    <source>
        <dbReference type="ARBA" id="ARBA00022801"/>
    </source>
</evidence>
<keyword evidence="2" id="KW-0378">Hydrolase</keyword>
<dbReference type="Proteomes" id="UP000199341">
    <property type="component" value="Unassembled WGS sequence"/>
</dbReference>
<evidence type="ECO:0000256" key="1">
    <source>
        <dbReference type="ARBA" id="ARBA00010515"/>
    </source>
</evidence>
<dbReference type="PANTHER" id="PTHR48081:SF30">
    <property type="entry name" value="ACETYL-HYDROLASE LIPR-RELATED"/>
    <property type="match status" value="1"/>
</dbReference>
<comment type="similarity">
    <text evidence="1">Belongs to the 'GDXG' lipolytic enzyme family.</text>
</comment>
<evidence type="ECO:0000313" key="6">
    <source>
        <dbReference type="Proteomes" id="UP000199341"/>
    </source>
</evidence>
<name>A0A1G9W7K2_9ACTN</name>
<dbReference type="Gene3D" id="3.40.50.1820">
    <property type="entry name" value="alpha/beta hydrolase"/>
    <property type="match status" value="1"/>
</dbReference>
<organism evidence="5 6">
    <name type="scientific">Actinacidiphila guanduensis</name>
    <dbReference type="NCBI Taxonomy" id="310781"/>
    <lineage>
        <taxon>Bacteria</taxon>
        <taxon>Bacillati</taxon>
        <taxon>Actinomycetota</taxon>
        <taxon>Actinomycetes</taxon>
        <taxon>Kitasatosporales</taxon>
        <taxon>Streptomycetaceae</taxon>
        <taxon>Actinacidiphila</taxon>
    </lineage>
</organism>
<dbReference type="PROSITE" id="PS01173">
    <property type="entry name" value="LIPASE_GDXG_HIS"/>
    <property type="match status" value="1"/>
</dbReference>
<dbReference type="InterPro" id="IPR013094">
    <property type="entry name" value="AB_hydrolase_3"/>
</dbReference>
<dbReference type="OrthoDB" id="128186at2"/>
<reference evidence="5 6" key="1">
    <citation type="submission" date="2016-10" db="EMBL/GenBank/DDBJ databases">
        <authorList>
            <person name="de Groot N.N."/>
        </authorList>
    </citation>
    <scope>NUCLEOTIDE SEQUENCE [LARGE SCALE GENOMIC DNA]</scope>
    <source>
        <strain evidence="5 6">CGMCC 4.2022</strain>
    </source>
</reference>
<protein>
    <submittedName>
        <fullName evidence="5">Acetyl esterase/lipase</fullName>
    </submittedName>
</protein>
<dbReference type="PROSITE" id="PS01174">
    <property type="entry name" value="LIPASE_GDXG_SER"/>
    <property type="match status" value="1"/>
</dbReference>
<dbReference type="InterPro" id="IPR029058">
    <property type="entry name" value="AB_hydrolase_fold"/>
</dbReference>
<feature type="active site" evidence="3">
    <location>
        <position position="148"/>
    </location>
</feature>
<dbReference type="Pfam" id="PF07859">
    <property type="entry name" value="Abhydrolase_3"/>
    <property type="match status" value="1"/>
</dbReference>
<dbReference type="AlphaFoldDB" id="A0A1G9W7K2"/>
<keyword evidence="6" id="KW-1185">Reference proteome</keyword>
<proteinExistence type="inferred from homology"/>
<dbReference type="EMBL" id="FNIE01000001">
    <property type="protein sequence ID" value="SDM80502.1"/>
    <property type="molecule type" value="Genomic_DNA"/>
</dbReference>